<name>A0AAV5CZ10_ELECO</name>
<feature type="region of interest" description="Disordered" evidence="3">
    <location>
        <begin position="1"/>
        <end position="68"/>
    </location>
</feature>
<feature type="compositionally biased region" description="Low complexity" evidence="3">
    <location>
        <begin position="130"/>
        <end position="147"/>
    </location>
</feature>
<dbReference type="Proteomes" id="UP001054889">
    <property type="component" value="Unassembled WGS sequence"/>
</dbReference>
<dbReference type="PANTHER" id="PTHR31174:SF25">
    <property type="entry name" value="SMP DOMAIN-CONTAINING PROTEIN"/>
    <property type="match status" value="1"/>
</dbReference>
<evidence type="ECO:0000256" key="3">
    <source>
        <dbReference type="SAM" id="MobiDB-lite"/>
    </source>
</evidence>
<accession>A0AAV5CZ10</accession>
<protein>
    <recommendedName>
        <fullName evidence="4">SMP domain-containing protein</fullName>
    </recommendedName>
</protein>
<gene>
    <name evidence="5" type="primary">ga20721</name>
    <name evidence="5" type="ORF">PR202_ga20721</name>
</gene>
<comment type="caution">
    <text evidence="5">The sequence shown here is derived from an EMBL/GenBank/DDBJ whole genome shotgun (WGS) entry which is preliminary data.</text>
</comment>
<comment type="similarity">
    <text evidence="1">Belongs to the LEA type SMP family.</text>
</comment>
<reference evidence="5" key="2">
    <citation type="submission" date="2021-12" db="EMBL/GenBank/DDBJ databases">
        <title>Resequencing data analysis of finger millet.</title>
        <authorList>
            <person name="Hatakeyama M."/>
            <person name="Aluri S."/>
            <person name="Balachadran M.T."/>
            <person name="Sivarajan S.R."/>
            <person name="Poveda L."/>
            <person name="Shimizu-Inatsugi R."/>
            <person name="Schlapbach R."/>
            <person name="Sreeman S.M."/>
            <person name="Shimizu K.K."/>
        </authorList>
    </citation>
    <scope>NUCLEOTIDE SEQUENCE</scope>
</reference>
<evidence type="ECO:0000256" key="1">
    <source>
        <dbReference type="ARBA" id="ARBA00010733"/>
    </source>
</evidence>
<sequence length="160" mass="15998">MSQPQQRRGTEAEQQQQQGPIKYGDAFNVKGELAGQPIAPQDAAVMRSAEQSVPGVQVPQEKGGGFSAGGFMESAAQYNQAVGAVQPGQASEAAAKQGINITQDPVPGGRIVTEFVAGQVVGQYAVAEAPAAQQQDGAGANKAAAAGEGAGAGGAARHSN</sequence>
<dbReference type="Pfam" id="PF04927">
    <property type="entry name" value="SMP"/>
    <property type="match status" value="1"/>
</dbReference>
<evidence type="ECO:0000313" key="6">
    <source>
        <dbReference type="Proteomes" id="UP001054889"/>
    </source>
</evidence>
<keyword evidence="6" id="KW-1185">Reference proteome</keyword>
<dbReference type="InterPro" id="IPR042971">
    <property type="entry name" value="LEA_SMP"/>
</dbReference>
<organism evidence="5 6">
    <name type="scientific">Eleusine coracana subsp. coracana</name>
    <dbReference type="NCBI Taxonomy" id="191504"/>
    <lineage>
        <taxon>Eukaryota</taxon>
        <taxon>Viridiplantae</taxon>
        <taxon>Streptophyta</taxon>
        <taxon>Embryophyta</taxon>
        <taxon>Tracheophyta</taxon>
        <taxon>Spermatophyta</taxon>
        <taxon>Magnoliopsida</taxon>
        <taxon>Liliopsida</taxon>
        <taxon>Poales</taxon>
        <taxon>Poaceae</taxon>
        <taxon>PACMAD clade</taxon>
        <taxon>Chloridoideae</taxon>
        <taxon>Cynodonteae</taxon>
        <taxon>Eleusininae</taxon>
        <taxon>Eleusine</taxon>
    </lineage>
</organism>
<keyword evidence="2" id="KW-0677">Repeat</keyword>
<dbReference type="AlphaFoldDB" id="A0AAV5CZ10"/>
<evidence type="ECO:0000313" key="5">
    <source>
        <dbReference type="EMBL" id="GJN03291.1"/>
    </source>
</evidence>
<feature type="compositionally biased region" description="Polar residues" evidence="3">
    <location>
        <begin position="1"/>
        <end position="19"/>
    </location>
</feature>
<evidence type="ECO:0000256" key="2">
    <source>
        <dbReference type="ARBA" id="ARBA00022737"/>
    </source>
</evidence>
<proteinExistence type="inferred from homology"/>
<feature type="region of interest" description="Disordered" evidence="3">
    <location>
        <begin position="130"/>
        <end position="160"/>
    </location>
</feature>
<dbReference type="EMBL" id="BQKI01000010">
    <property type="protein sequence ID" value="GJN03291.1"/>
    <property type="molecule type" value="Genomic_DNA"/>
</dbReference>
<reference evidence="5" key="1">
    <citation type="journal article" date="2018" name="DNA Res.">
        <title>Multiple hybrid de novo genome assembly of finger millet, an orphan allotetraploid crop.</title>
        <authorList>
            <person name="Hatakeyama M."/>
            <person name="Aluri S."/>
            <person name="Balachadran M.T."/>
            <person name="Sivarajan S.R."/>
            <person name="Patrignani A."/>
            <person name="Gruter S."/>
            <person name="Poveda L."/>
            <person name="Shimizu-Inatsugi R."/>
            <person name="Baeten J."/>
            <person name="Francoijs K.J."/>
            <person name="Nataraja K.N."/>
            <person name="Reddy Y.A.N."/>
            <person name="Phadnis S."/>
            <person name="Ravikumar R.L."/>
            <person name="Schlapbach R."/>
            <person name="Sreeman S.M."/>
            <person name="Shimizu K.K."/>
        </authorList>
    </citation>
    <scope>NUCLEOTIDE SEQUENCE</scope>
</reference>
<dbReference type="InterPro" id="IPR007011">
    <property type="entry name" value="LEA_SMP_dom"/>
</dbReference>
<dbReference type="PANTHER" id="PTHR31174">
    <property type="entry name" value="SEED MATURATION FAMILY PROTEIN"/>
    <property type="match status" value="1"/>
</dbReference>
<feature type="domain" description="SMP" evidence="4">
    <location>
        <begin position="21"/>
        <end position="81"/>
    </location>
</feature>
<evidence type="ECO:0000259" key="4">
    <source>
        <dbReference type="Pfam" id="PF04927"/>
    </source>
</evidence>